<organism evidence="14 15">
    <name type="scientific">Buchnera aphidicola</name>
    <name type="common">Pentalonia nigronervosa</name>
    <dbReference type="NCBI Taxonomy" id="1309793"/>
    <lineage>
        <taxon>Bacteria</taxon>
        <taxon>Pseudomonadati</taxon>
        <taxon>Pseudomonadota</taxon>
        <taxon>Gammaproteobacteria</taxon>
        <taxon>Enterobacterales</taxon>
        <taxon>Erwiniaceae</taxon>
        <taxon>Buchnera</taxon>
    </lineage>
</organism>
<keyword evidence="11" id="KW-0413">Isomerase</keyword>
<accession>A0A7H1AYV5</accession>
<dbReference type="GO" id="GO:0003755">
    <property type="term" value="F:peptidyl-prolyl cis-trans isomerase activity"/>
    <property type="evidence" value="ECO:0007669"/>
    <property type="project" value="UniProtKB-KW"/>
</dbReference>
<evidence type="ECO:0000259" key="13">
    <source>
        <dbReference type="PROSITE" id="PS50198"/>
    </source>
</evidence>
<keyword evidence="2" id="KW-1003">Cell membrane</keyword>
<evidence type="ECO:0000256" key="12">
    <source>
        <dbReference type="SAM" id="Phobius"/>
    </source>
</evidence>
<evidence type="ECO:0000256" key="4">
    <source>
        <dbReference type="ARBA" id="ARBA00022692"/>
    </source>
</evidence>
<dbReference type="EMBL" id="CP061275">
    <property type="protein sequence ID" value="QNS01660.1"/>
    <property type="molecule type" value="Genomic_DNA"/>
</dbReference>
<keyword evidence="4 12" id="KW-0812">Transmembrane</keyword>
<keyword evidence="3" id="KW-0997">Cell inner membrane</keyword>
<evidence type="ECO:0000313" key="15">
    <source>
        <dbReference type="Proteomes" id="UP000516346"/>
    </source>
</evidence>
<dbReference type="PROSITE" id="PS50198">
    <property type="entry name" value="PPIC_PPIASE_2"/>
    <property type="match status" value="1"/>
</dbReference>
<evidence type="ECO:0000256" key="9">
    <source>
        <dbReference type="ARBA" id="ARBA00040743"/>
    </source>
</evidence>
<dbReference type="PANTHER" id="PTHR47529">
    <property type="entry name" value="PEPTIDYL-PROLYL CIS-TRANS ISOMERASE D"/>
    <property type="match status" value="1"/>
</dbReference>
<evidence type="ECO:0000256" key="6">
    <source>
        <dbReference type="ARBA" id="ARBA00023136"/>
    </source>
</evidence>
<comment type="subcellular location">
    <subcellularLocation>
        <location evidence="1">Cell inner membrane</location>
        <topology evidence="1">Single-pass type II membrane protein</topology>
        <orientation evidence="1">Periplasmic side</orientation>
    </subcellularLocation>
</comment>
<evidence type="ECO:0000256" key="7">
    <source>
        <dbReference type="ARBA" id="ARBA00023186"/>
    </source>
</evidence>
<keyword evidence="6 12" id="KW-0472">Membrane</keyword>
<dbReference type="Gene3D" id="1.10.4030.10">
    <property type="entry name" value="Porin chaperone SurA, peptide-binding domain"/>
    <property type="match status" value="1"/>
</dbReference>
<dbReference type="Gene3D" id="3.10.50.40">
    <property type="match status" value="1"/>
</dbReference>
<keyword evidence="11" id="KW-0697">Rotamase</keyword>
<dbReference type="Proteomes" id="UP000516346">
    <property type="component" value="Chromosome"/>
</dbReference>
<dbReference type="Pfam" id="PF13624">
    <property type="entry name" value="SurA_N_3"/>
    <property type="match status" value="1"/>
</dbReference>
<dbReference type="GO" id="GO:0005886">
    <property type="term" value="C:plasma membrane"/>
    <property type="evidence" value="ECO:0007669"/>
    <property type="project" value="UniProtKB-SubCell"/>
</dbReference>
<evidence type="ECO:0000256" key="2">
    <source>
        <dbReference type="ARBA" id="ARBA00022475"/>
    </source>
</evidence>
<feature type="domain" description="PpiC" evidence="13">
    <location>
        <begin position="252"/>
        <end position="355"/>
    </location>
</feature>
<protein>
    <recommendedName>
        <fullName evidence="9">Periplasmic chaperone PpiD</fullName>
    </recommendedName>
    <alternativeName>
        <fullName evidence="10">Periplasmic folding chaperone</fullName>
    </alternativeName>
</protein>
<dbReference type="AlphaFoldDB" id="A0A7H1AYV5"/>
<dbReference type="InterPro" id="IPR000297">
    <property type="entry name" value="PPIase_PpiC"/>
</dbReference>
<keyword evidence="5 12" id="KW-1133">Transmembrane helix</keyword>
<sequence length="621" mass="74773">MKKYLKSKLNNIAIKLILLIIILSLIFSTMNAYIDHDPEQYIAIVNGEKIKLTTLQKMYFLEQEKQKKILGQQFFKIHDPKQFSEATYNYILRQLINNILVEQYIKKIHFNVSNNQIKNILLNNTMFKHKNIFDQKKYFHYLQSKNLTNHQYINIIKKKIRMKNFIRAIIDTDFVLETEKNNIIKLLSQKRQIKQATLKIQPIIAQQKVHNLEIINYFNQHKHQFYIPEKFKVQFLQLNLKNIKSKCTKKEIKEWYEKHVIKYFTQEERKYSFIQTKTKKEALLIISQLSKHKNFSKIAKEQSIDPISSKNGGNIGWIKINEMPSEIKRAHLNKKGQISQIIPFHNNFLIIKLNDIKPKTQKKISQVFNVIKKEIQIKKSLFLYHKLQKKISYYIKKYPNQFDKILKNIHMSAKETDWFDKYSIPQELNIFILKKIIFNKAWLNKQKKIKPYSEFVILNSHQSFLLNLKDFQRKKIQKIKNVKNNIIKILKHLKAIKIAKQKLKNAFYQLKKGNINGFKKLHLKFRNSEVISRYDNHPMKYIVFSLPRTKDHKKRYTVYQDKNKNFHIIYLKKIYHDQFSLQEKHIISKYLERNNTEIILHAFLTNLQNTANIIYKTIKTE</sequence>
<dbReference type="PANTHER" id="PTHR47529:SF1">
    <property type="entry name" value="PERIPLASMIC CHAPERONE PPID"/>
    <property type="match status" value="1"/>
</dbReference>
<proteinExistence type="inferred from homology"/>
<evidence type="ECO:0000256" key="3">
    <source>
        <dbReference type="ARBA" id="ARBA00022519"/>
    </source>
</evidence>
<feature type="transmembrane region" description="Helical" evidence="12">
    <location>
        <begin position="12"/>
        <end position="34"/>
    </location>
</feature>
<comment type="similarity">
    <text evidence="8">Belongs to the PpiD chaperone family.</text>
</comment>
<dbReference type="SUPFAM" id="SSF109998">
    <property type="entry name" value="Triger factor/SurA peptide-binding domain-like"/>
    <property type="match status" value="1"/>
</dbReference>
<keyword evidence="7" id="KW-0143">Chaperone</keyword>
<evidence type="ECO:0000256" key="8">
    <source>
        <dbReference type="ARBA" id="ARBA00038408"/>
    </source>
</evidence>
<gene>
    <name evidence="14" type="ORF">ICW73_01545</name>
</gene>
<name>A0A7H1AYV5_9GAMM</name>
<dbReference type="InterPro" id="IPR046357">
    <property type="entry name" value="PPIase_dom_sf"/>
</dbReference>
<evidence type="ECO:0000256" key="5">
    <source>
        <dbReference type="ARBA" id="ARBA00022989"/>
    </source>
</evidence>
<dbReference type="Pfam" id="PF13145">
    <property type="entry name" value="Rotamase_2"/>
    <property type="match status" value="1"/>
</dbReference>
<evidence type="ECO:0000256" key="11">
    <source>
        <dbReference type="PROSITE-ProRule" id="PRU00278"/>
    </source>
</evidence>
<reference evidence="14 15" key="1">
    <citation type="submission" date="2020-09" db="EMBL/GenBank/DDBJ databases">
        <title>Genome sequence of the banana aphid, Pentalonia nigronervosa Coquerel (Hemiptera: Aphididae) and its symbionts.</title>
        <authorList>
            <person name="Mathers T.C."/>
            <person name="Mugford S.T."/>
            <person name="Hogenhout S.A."/>
            <person name="Tripathi L."/>
        </authorList>
    </citation>
    <scope>NUCLEOTIDE SEQUENCE [LARGE SCALE GENOMIC DNA]</scope>
    <source>
        <strain evidence="14">Ba4</strain>
    </source>
</reference>
<dbReference type="SUPFAM" id="SSF54534">
    <property type="entry name" value="FKBP-like"/>
    <property type="match status" value="1"/>
</dbReference>
<evidence type="ECO:0000256" key="1">
    <source>
        <dbReference type="ARBA" id="ARBA00004382"/>
    </source>
</evidence>
<evidence type="ECO:0000313" key="14">
    <source>
        <dbReference type="EMBL" id="QNS01660.1"/>
    </source>
</evidence>
<evidence type="ECO:0000256" key="10">
    <source>
        <dbReference type="ARBA" id="ARBA00042775"/>
    </source>
</evidence>
<dbReference type="InterPro" id="IPR052029">
    <property type="entry name" value="PpiD_chaperone"/>
</dbReference>
<dbReference type="InterPro" id="IPR027304">
    <property type="entry name" value="Trigger_fact/SurA_dom_sf"/>
</dbReference>